<feature type="transmembrane region" description="Helical" evidence="1">
    <location>
        <begin position="68"/>
        <end position="90"/>
    </location>
</feature>
<gene>
    <name evidence="2" type="primary">HaV53_ORF140</name>
</gene>
<dbReference type="RefSeq" id="YP_009507537.1">
    <property type="nucleotide sequence ID" value="NC_038553.1"/>
</dbReference>
<keyword evidence="1" id="KW-0472">Membrane</keyword>
<feature type="transmembrane region" description="Helical" evidence="1">
    <location>
        <begin position="167"/>
        <end position="186"/>
    </location>
</feature>
<keyword evidence="1" id="KW-1133">Transmembrane helix</keyword>
<organism evidence="2 3">
    <name type="scientific">Heterosigma akashiwo virus 01</name>
    <name type="common">HaV01</name>
    <dbReference type="NCBI Taxonomy" id="97195"/>
    <lineage>
        <taxon>Viruses</taxon>
        <taxon>Varidnaviria</taxon>
        <taxon>Bamfordvirae</taxon>
        <taxon>Nucleocytoviricota</taxon>
        <taxon>Megaviricetes</taxon>
        <taxon>Algavirales</taxon>
        <taxon>Phycodnaviridae</taxon>
        <taxon>Raphidovirus</taxon>
        <taxon>Raphidovirus japonicum</taxon>
    </lineage>
</organism>
<name>A0A1C9C5A5_HAV01</name>
<feature type="transmembrane region" description="Helical" evidence="1">
    <location>
        <begin position="222"/>
        <end position="247"/>
    </location>
</feature>
<feature type="transmembrane region" description="Helical" evidence="1">
    <location>
        <begin position="141"/>
        <end position="161"/>
    </location>
</feature>
<sequence>MGAIFSILFFNSLYGLLNPMSITFRLFSLPFLLNPLFWEKKYTLLNYLDFELEKKDVSFDGITKRPRIFWSMYLFNVIIVQLLIVPLLTFKKFDLIGGKITGVTKSQIPMIMYHILVSFTLPFGLAAVVKDNILKKTTSQLLVKTTTTLSMLIGFFIAFHIRRTFRIVDILIPYICTYLTLFTTNIKQKIEKYTFNLVGISLPSEKYSFKDVFDNKKNERMWFFLIFLFWFSLNIAVGKILPIYSVLRMKLSVLMGEKRELISSSVAADSALMSLTASSRTDSRDFITFITSFFIYMLLPIYAGKSYSMMLYHTAKTEEDKLRYARFGFSIGFMSMFFLIFIMENIVPQRTQDRLNSSVVRVYSPVATLSNYITARVLDIIKFPMSILLSIFRSRKYRK</sequence>
<organismHost>
    <name type="scientific">Heterosigma akashiwo</name>
    <name type="common">Chromophytic alga</name>
    <name type="synonym">Heterosigma carterae</name>
    <dbReference type="NCBI Taxonomy" id="2829"/>
</organismHost>
<evidence type="ECO:0000256" key="1">
    <source>
        <dbReference type="SAM" id="Phobius"/>
    </source>
</evidence>
<dbReference type="KEGG" id="vg:37618521"/>
<evidence type="ECO:0000313" key="2">
    <source>
        <dbReference type="EMBL" id="AOM63471.1"/>
    </source>
</evidence>
<feature type="transmembrane region" description="Helical" evidence="1">
    <location>
        <begin position="286"/>
        <end position="303"/>
    </location>
</feature>
<feature type="transmembrane region" description="Helical" evidence="1">
    <location>
        <begin position="20"/>
        <end position="38"/>
    </location>
</feature>
<evidence type="ECO:0000313" key="3">
    <source>
        <dbReference type="Proteomes" id="UP000232488"/>
    </source>
</evidence>
<keyword evidence="3" id="KW-1185">Reference proteome</keyword>
<accession>A0A1C9C5A5</accession>
<reference evidence="2 3" key="1">
    <citation type="submission" date="2016-03" db="EMBL/GenBank/DDBJ databases">
        <title>Genome sequences of a Phycodnavirus, Heterosigma akashiwo virus strain 53.</title>
        <authorList>
            <person name="Ueki S."/>
            <person name="Ogura Y."/>
            <person name="Hayashi T."/>
        </authorList>
    </citation>
    <scope>NUCLEOTIDE SEQUENCE [LARGE SCALE GENOMIC DNA]</scope>
    <source>
        <strain evidence="2">HaV53</strain>
    </source>
</reference>
<protein>
    <submittedName>
        <fullName evidence="2">Uncharacterized protein</fullName>
    </submittedName>
</protein>
<feature type="transmembrane region" description="Helical" evidence="1">
    <location>
        <begin position="373"/>
        <end position="392"/>
    </location>
</feature>
<dbReference type="EMBL" id="KX008963">
    <property type="protein sequence ID" value="AOM63471.1"/>
    <property type="molecule type" value="Genomic_DNA"/>
</dbReference>
<proteinExistence type="predicted"/>
<dbReference type="GeneID" id="37618521"/>
<feature type="transmembrane region" description="Helical" evidence="1">
    <location>
        <begin position="110"/>
        <end position="129"/>
    </location>
</feature>
<feature type="transmembrane region" description="Helical" evidence="1">
    <location>
        <begin position="324"/>
        <end position="343"/>
    </location>
</feature>
<keyword evidence="1" id="KW-0812">Transmembrane</keyword>
<dbReference type="Proteomes" id="UP000232488">
    <property type="component" value="Segment"/>
</dbReference>